<dbReference type="EMBL" id="RDQH01000333">
    <property type="protein sequence ID" value="RXH93179.1"/>
    <property type="molecule type" value="Genomic_DNA"/>
</dbReference>
<dbReference type="SUPFAM" id="SSF51126">
    <property type="entry name" value="Pectin lyase-like"/>
    <property type="match status" value="1"/>
</dbReference>
<dbReference type="Pfam" id="PF01095">
    <property type="entry name" value="Pectinesterase"/>
    <property type="match status" value="1"/>
</dbReference>
<keyword evidence="6" id="KW-0134">Cell wall</keyword>
<reference evidence="15 16" key="1">
    <citation type="submission" date="2018-10" db="EMBL/GenBank/DDBJ databases">
        <title>A high-quality apple genome assembly.</title>
        <authorList>
            <person name="Hu J."/>
        </authorList>
    </citation>
    <scope>NUCLEOTIDE SEQUENCE [LARGE SCALE GENOMIC DNA]</scope>
    <source>
        <strain evidence="16">cv. HFTH1</strain>
        <tissue evidence="15">Young leaf</tissue>
    </source>
</reference>
<feature type="transmembrane region" description="Helical" evidence="13">
    <location>
        <begin position="203"/>
        <end position="225"/>
    </location>
</feature>
<sequence>MWQRCGLKKLIYLVEGDPNCSEAAESIKTACFTTEILEGFDVQRTSGLADTLKKYVHLTQAITQYYKSEYLEEQSMNAGVCPSFDEFIKRCQDLDKMTVSDIFAIQLMQVPQVTEEVAIAVLDLYPTLLSLAHAYSRLEGDVDAQEKMLKTQSNNVVNAGLGPLQVVIDERVEGGGRKFGGGRKPTKFVINPPPCCSSKPKSLILAFMASLLFLSLLSLTLFLSLSSASRHHSISPQPQIQLACKATRFPDACQASLGKLVTDPNATPLETIHFAVKVSDDGLKTAQGMVHTILDSSAGNINRTTAAKNCLDVLANSRYRISLTTGGLSSGRVKNARASMSAALLYQYDCWSALKYANDTQMVNKTMSFLDSLIGKSSNALGMIWSYDNFGNDTKKWGPPKTERDGFWEPVMGGGSDQGFRGGIPSGLKADVTVCKGNSCDYKTVQEAVNAAPDNAGDKRFVIGIKAGVYEETVGVPLEKRNVVFLGDGMGKTVITGSLNVGQPGISTYNTATVGVSGDGFMASGLTVQNTAGPDAHQAVAFRSDSDLSVIENCEFIGNQDTLYAHANRQFYKSCTIQGNVDFIFGNSASIFQDCTILVRPRQLEPEKGENNAVTAHGRTDPGQSTGFVFENCLINGTEEYMKLYRSKPQVHKNYLGRPWKEYSRTVFINSSMEALVAPQGWMPWDGDFALNTLFYGEFGNSGAGSDLSQRVKWSSKIPPEHVNTYSLQNFIQGDEWIKT</sequence>
<evidence type="ECO:0000259" key="14">
    <source>
        <dbReference type="SMART" id="SM00856"/>
    </source>
</evidence>
<evidence type="ECO:0000313" key="16">
    <source>
        <dbReference type="Proteomes" id="UP000290289"/>
    </source>
</evidence>
<keyword evidence="8" id="KW-0063">Aspartyl esterase</keyword>
<dbReference type="FunFam" id="1.20.140.40:FF:000021">
    <property type="entry name" value="Probable pectinesterase/pectinesterase inhibitor 51"/>
    <property type="match status" value="1"/>
</dbReference>
<evidence type="ECO:0000256" key="9">
    <source>
        <dbReference type="ARBA" id="ARBA00023157"/>
    </source>
</evidence>
<feature type="domain" description="Pectinesterase inhibitor" evidence="14">
    <location>
        <begin position="235"/>
        <end position="383"/>
    </location>
</feature>
<comment type="similarity">
    <text evidence="3">In the N-terminal section; belongs to the PMEI family.</text>
</comment>
<comment type="pathway">
    <text evidence="2">Glycan metabolism; pectin degradation; 2-dehydro-3-deoxy-D-gluconate from pectin: step 1/5.</text>
</comment>
<dbReference type="FunFam" id="2.160.20.10:FF:000001">
    <property type="entry name" value="Pectinesterase"/>
    <property type="match status" value="1"/>
</dbReference>
<dbReference type="SMART" id="SM00856">
    <property type="entry name" value="PMEI"/>
    <property type="match status" value="1"/>
</dbReference>
<keyword evidence="10" id="KW-0325">Glycoprotein</keyword>
<dbReference type="Proteomes" id="UP000290289">
    <property type="component" value="Chromosome 7"/>
</dbReference>
<dbReference type="Gene3D" id="1.10.150.670">
    <property type="entry name" value="Crossover junction endonuclease EME1, DNA-binding domain"/>
    <property type="match status" value="1"/>
</dbReference>
<dbReference type="GO" id="GO:0042545">
    <property type="term" value="P:cell wall modification"/>
    <property type="evidence" value="ECO:0007669"/>
    <property type="project" value="InterPro"/>
</dbReference>
<evidence type="ECO:0000256" key="1">
    <source>
        <dbReference type="ARBA" id="ARBA00004191"/>
    </source>
</evidence>
<dbReference type="NCBIfam" id="TIGR01614">
    <property type="entry name" value="PME_inhib"/>
    <property type="match status" value="1"/>
</dbReference>
<evidence type="ECO:0000256" key="7">
    <source>
        <dbReference type="ARBA" id="ARBA00022801"/>
    </source>
</evidence>
<gene>
    <name evidence="15" type="ORF">DVH24_013755</name>
</gene>
<keyword evidence="9" id="KW-1015">Disulfide bond</keyword>
<dbReference type="InterPro" id="IPR012334">
    <property type="entry name" value="Pectin_lyas_fold"/>
</dbReference>
<dbReference type="GO" id="GO:0045490">
    <property type="term" value="P:pectin catabolic process"/>
    <property type="evidence" value="ECO:0007669"/>
    <property type="project" value="UniProtKB-UniPathway"/>
</dbReference>
<evidence type="ECO:0000256" key="4">
    <source>
        <dbReference type="ARBA" id="ARBA00007786"/>
    </source>
</evidence>
<evidence type="ECO:0000256" key="5">
    <source>
        <dbReference type="ARBA" id="ARBA00013229"/>
    </source>
</evidence>
<keyword evidence="13" id="KW-0812">Transmembrane</keyword>
<protein>
    <recommendedName>
        <fullName evidence="5">pectinesterase</fullName>
        <ecNumber evidence="5">3.1.1.11</ecNumber>
    </recommendedName>
</protein>
<dbReference type="GO" id="GO:0030599">
    <property type="term" value="F:pectinesterase activity"/>
    <property type="evidence" value="ECO:0007669"/>
    <property type="project" value="UniProtKB-EC"/>
</dbReference>
<dbReference type="AlphaFoldDB" id="A0A498JBJ9"/>
<evidence type="ECO:0000256" key="12">
    <source>
        <dbReference type="ARBA" id="ARBA00057335"/>
    </source>
</evidence>
<dbReference type="UniPathway" id="UPA00545">
    <property type="reaction ID" value="UER00823"/>
</dbReference>
<comment type="catalytic activity">
    <reaction evidence="11">
        <text>[(1-&gt;4)-alpha-D-galacturonosyl methyl ester](n) + n H2O = [(1-&gt;4)-alpha-D-galacturonosyl](n) + n methanol + n H(+)</text>
        <dbReference type="Rhea" id="RHEA:22380"/>
        <dbReference type="Rhea" id="RHEA-COMP:14570"/>
        <dbReference type="Rhea" id="RHEA-COMP:14573"/>
        <dbReference type="ChEBI" id="CHEBI:15377"/>
        <dbReference type="ChEBI" id="CHEBI:15378"/>
        <dbReference type="ChEBI" id="CHEBI:17790"/>
        <dbReference type="ChEBI" id="CHEBI:140522"/>
        <dbReference type="ChEBI" id="CHEBI:140523"/>
        <dbReference type="EC" id="3.1.1.11"/>
    </reaction>
</comment>
<evidence type="ECO:0000256" key="10">
    <source>
        <dbReference type="ARBA" id="ARBA00023180"/>
    </source>
</evidence>
<dbReference type="InterPro" id="IPR000070">
    <property type="entry name" value="Pectinesterase_cat"/>
</dbReference>
<dbReference type="Gene3D" id="1.20.140.40">
    <property type="entry name" value="Invertase/pectin methylesterase inhibitor family protein"/>
    <property type="match status" value="1"/>
</dbReference>
<comment type="function">
    <text evidence="12">Acts in the modification of cell walls via demethylesterification of cell wall pectin.</text>
</comment>
<dbReference type="PANTHER" id="PTHR31707">
    <property type="entry name" value="PECTINESTERASE"/>
    <property type="match status" value="1"/>
</dbReference>
<accession>A0A498JBJ9</accession>
<dbReference type="InterPro" id="IPR011050">
    <property type="entry name" value="Pectin_lyase_fold/virulence"/>
</dbReference>
<evidence type="ECO:0000256" key="3">
    <source>
        <dbReference type="ARBA" id="ARBA00006027"/>
    </source>
</evidence>
<dbReference type="InterPro" id="IPR042530">
    <property type="entry name" value="EME1/EME2_C"/>
</dbReference>
<comment type="similarity">
    <text evidence="4">In the C-terminal section; belongs to the pectinesterase family.</text>
</comment>
<evidence type="ECO:0000256" key="6">
    <source>
        <dbReference type="ARBA" id="ARBA00022512"/>
    </source>
</evidence>
<dbReference type="SUPFAM" id="SSF101148">
    <property type="entry name" value="Plant invertase/pectin methylesterase inhibitor"/>
    <property type="match status" value="1"/>
</dbReference>
<evidence type="ECO:0000256" key="2">
    <source>
        <dbReference type="ARBA" id="ARBA00005184"/>
    </source>
</evidence>
<dbReference type="CDD" id="cd15798">
    <property type="entry name" value="PMEI-like_3"/>
    <property type="match status" value="1"/>
</dbReference>
<dbReference type="STRING" id="3750.A0A498JBJ9"/>
<dbReference type="EC" id="3.1.1.11" evidence="5"/>
<name>A0A498JBJ9_MALDO</name>
<evidence type="ECO:0000256" key="13">
    <source>
        <dbReference type="SAM" id="Phobius"/>
    </source>
</evidence>
<proteinExistence type="inferred from homology"/>
<keyword evidence="16" id="KW-1185">Reference proteome</keyword>
<evidence type="ECO:0000256" key="8">
    <source>
        <dbReference type="ARBA" id="ARBA00023085"/>
    </source>
</evidence>
<keyword evidence="7" id="KW-0378">Hydrolase</keyword>
<dbReference type="InterPro" id="IPR006501">
    <property type="entry name" value="Pectinesterase_inhib_dom"/>
</dbReference>
<dbReference type="Pfam" id="PF04043">
    <property type="entry name" value="PMEI"/>
    <property type="match status" value="1"/>
</dbReference>
<comment type="subcellular location">
    <subcellularLocation>
        <location evidence="1">Secreted</location>
        <location evidence="1">Cell wall</location>
    </subcellularLocation>
</comment>
<keyword evidence="6" id="KW-0964">Secreted</keyword>
<organism evidence="15 16">
    <name type="scientific">Malus domestica</name>
    <name type="common">Apple</name>
    <name type="synonym">Pyrus malus</name>
    <dbReference type="NCBI Taxonomy" id="3750"/>
    <lineage>
        <taxon>Eukaryota</taxon>
        <taxon>Viridiplantae</taxon>
        <taxon>Streptophyta</taxon>
        <taxon>Embryophyta</taxon>
        <taxon>Tracheophyta</taxon>
        <taxon>Spermatophyta</taxon>
        <taxon>Magnoliopsida</taxon>
        <taxon>eudicotyledons</taxon>
        <taxon>Gunneridae</taxon>
        <taxon>Pentapetalae</taxon>
        <taxon>rosids</taxon>
        <taxon>fabids</taxon>
        <taxon>Rosales</taxon>
        <taxon>Rosaceae</taxon>
        <taxon>Amygdaloideae</taxon>
        <taxon>Maleae</taxon>
        <taxon>Malus</taxon>
    </lineage>
</organism>
<evidence type="ECO:0000313" key="15">
    <source>
        <dbReference type="EMBL" id="RXH93179.1"/>
    </source>
</evidence>
<dbReference type="Gene3D" id="2.160.20.10">
    <property type="entry name" value="Single-stranded right-handed beta-helix, Pectin lyase-like"/>
    <property type="match status" value="1"/>
</dbReference>
<comment type="caution">
    <text evidence="15">The sequence shown here is derived from an EMBL/GenBank/DDBJ whole genome shotgun (WGS) entry which is preliminary data.</text>
</comment>
<keyword evidence="13" id="KW-1133">Transmembrane helix</keyword>
<evidence type="ECO:0000256" key="11">
    <source>
        <dbReference type="ARBA" id="ARBA00047928"/>
    </source>
</evidence>
<dbReference type="GO" id="GO:0004857">
    <property type="term" value="F:enzyme inhibitor activity"/>
    <property type="evidence" value="ECO:0007669"/>
    <property type="project" value="InterPro"/>
</dbReference>
<keyword evidence="13" id="KW-0472">Membrane</keyword>
<dbReference type="InterPro" id="IPR035513">
    <property type="entry name" value="Invertase/methylesterase_inhib"/>
</dbReference>